<sequence length="74" mass="8395">MSCFFRTLHLRRSGAPEGILLSEARASCGAFTCKQTETDVSYRAPPYLSAWPLICLRRSGFVSRRHVKSYEPEV</sequence>
<evidence type="ECO:0000313" key="2">
    <source>
        <dbReference type="Proteomes" id="UP000646548"/>
    </source>
</evidence>
<gene>
    <name evidence="1" type="ORF">FQA47_017592</name>
</gene>
<accession>A0A834KYP5</accession>
<evidence type="ECO:0000313" key="1">
    <source>
        <dbReference type="EMBL" id="KAF6737152.1"/>
    </source>
</evidence>
<dbReference type="Proteomes" id="UP000646548">
    <property type="component" value="Unassembled WGS sequence"/>
</dbReference>
<reference evidence="1" key="1">
    <citation type="journal article" name="BMC Genomics">
        <title>Long-read sequencing and de novo genome assembly of marine medaka (Oryzias melastigma).</title>
        <authorList>
            <person name="Liang P."/>
            <person name="Saqib H.S.A."/>
            <person name="Ni X."/>
            <person name="Shen Y."/>
        </authorList>
    </citation>
    <scope>NUCLEOTIDE SEQUENCE</scope>
    <source>
        <strain evidence="1">Bigg-433</strain>
    </source>
</reference>
<organism evidence="1 2">
    <name type="scientific">Oryzias melastigma</name>
    <name type="common">Marine medaka</name>
    <dbReference type="NCBI Taxonomy" id="30732"/>
    <lineage>
        <taxon>Eukaryota</taxon>
        <taxon>Metazoa</taxon>
        <taxon>Chordata</taxon>
        <taxon>Craniata</taxon>
        <taxon>Vertebrata</taxon>
        <taxon>Euteleostomi</taxon>
        <taxon>Actinopterygii</taxon>
        <taxon>Neopterygii</taxon>
        <taxon>Teleostei</taxon>
        <taxon>Neoteleostei</taxon>
        <taxon>Acanthomorphata</taxon>
        <taxon>Ovalentaria</taxon>
        <taxon>Atherinomorphae</taxon>
        <taxon>Beloniformes</taxon>
        <taxon>Adrianichthyidae</taxon>
        <taxon>Oryziinae</taxon>
        <taxon>Oryzias</taxon>
    </lineage>
</organism>
<dbReference type="EMBL" id="WKFB01000069">
    <property type="protein sequence ID" value="KAF6737152.1"/>
    <property type="molecule type" value="Genomic_DNA"/>
</dbReference>
<proteinExistence type="predicted"/>
<protein>
    <submittedName>
        <fullName evidence="1">Uncharacterized protein</fullName>
    </submittedName>
</protein>
<dbReference type="AlphaFoldDB" id="A0A834KYP5"/>
<name>A0A834KYP5_ORYME</name>
<comment type="caution">
    <text evidence="1">The sequence shown here is derived from an EMBL/GenBank/DDBJ whole genome shotgun (WGS) entry which is preliminary data.</text>
</comment>